<comment type="caution">
    <text evidence="2">The sequence shown here is derived from an EMBL/GenBank/DDBJ whole genome shotgun (WGS) entry which is preliminary data.</text>
</comment>
<dbReference type="Proteomes" id="UP001266305">
    <property type="component" value="Unassembled WGS sequence"/>
</dbReference>
<sequence>MQELHTALTDAHPNNEGHEVTNTVAVLPFLNESRLNTLARRESWYPENKEGQGAMINIPGPGTHKEDASNTDSTIQKMGKVSMGLLGRN</sequence>
<name>A0ABQ9U2V7_SAGOE</name>
<organism evidence="2 3">
    <name type="scientific">Saguinus oedipus</name>
    <name type="common">Cotton-top tamarin</name>
    <name type="synonym">Oedipomidas oedipus</name>
    <dbReference type="NCBI Taxonomy" id="9490"/>
    <lineage>
        <taxon>Eukaryota</taxon>
        <taxon>Metazoa</taxon>
        <taxon>Chordata</taxon>
        <taxon>Craniata</taxon>
        <taxon>Vertebrata</taxon>
        <taxon>Euteleostomi</taxon>
        <taxon>Mammalia</taxon>
        <taxon>Eutheria</taxon>
        <taxon>Euarchontoglires</taxon>
        <taxon>Primates</taxon>
        <taxon>Haplorrhini</taxon>
        <taxon>Platyrrhini</taxon>
        <taxon>Cebidae</taxon>
        <taxon>Callitrichinae</taxon>
        <taxon>Saguinus</taxon>
    </lineage>
</organism>
<evidence type="ECO:0000313" key="3">
    <source>
        <dbReference type="Proteomes" id="UP001266305"/>
    </source>
</evidence>
<dbReference type="EMBL" id="JASSZA010000016">
    <property type="protein sequence ID" value="KAK2091060.1"/>
    <property type="molecule type" value="Genomic_DNA"/>
</dbReference>
<proteinExistence type="predicted"/>
<keyword evidence="3" id="KW-1185">Reference proteome</keyword>
<accession>A0ABQ9U2V7</accession>
<feature type="region of interest" description="Disordered" evidence="1">
    <location>
        <begin position="47"/>
        <end position="89"/>
    </location>
</feature>
<protein>
    <submittedName>
        <fullName evidence="2">Uncharacterized protein</fullName>
    </submittedName>
</protein>
<gene>
    <name evidence="2" type="ORF">P7K49_030344</name>
</gene>
<reference evidence="2 3" key="1">
    <citation type="submission" date="2023-05" db="EMBL/GenBank/DDBJ databases">
        <title>B98-5 Cell Line De Novo Hybrid Assembly: An Optical Mapping Approach.</title>
        <authorList>
            <person name="Kananen K."/>
            <person name="Auerbach J.A."/>
            <person name="Kautto E."/>
            <person name="Blachly J.S."/>
        </authorList>
    </citation>
    <scope>NUCLEOTIDE SEQUENCE [LARGE SCALE GENOMIC DNA]</scope>
    <source>
        <strain evidence="2">B95-8</strain>
        <tissue evidence="2">Cell line</tissue>
    </source>
</reference>
<evidence type="ECO:0000313" key="2">
    <source>
        <dbReference type="EMBL" id="KAK2091060.1"/>
    </source>
</evidence>
<evidence type="ECO:0000256" key="1">
    <source>
        <dbReference type="SAM" id="MobiDB-lite"/>
    </source>
</evidence>